<gene>
    <name evidence="1" type="ORF">CAPTEDRAFT_188217</name>
</gene>
<reference evidence="3" key="1">
    <citation type="submission" date="2012-12" db="EMBL/GenBank/DDBJ databases">
        <authorList>
            <person name="Hellsten U."/>
            <person name="Grimwood J."/>
            <person name="Chapman J.A."/>
            <person name="Shapiro H."/>
            <person name="Aerts A."/>
            <person name="Otillar R.P."/>
            <person name="Terry A.Y."/>
            <person name="Boore J.L."/>
            <person name="Simakov O."/>
            <person name="Marletaz F."/>
            <person name="Cho S.-J."/>
            <person name="Edsinger-Gonzales E."/>
            <person name="Havlak P."/>
            <person name="Kuo D.-H."/>
            <person name="Larsson T."/>
            <person name="Lv J."/>
            <person name="Arendt D."/>
            <person name="Savage R."/>
            <person name="Osoegawa K."/>
            <person name="de Jong P."/>
            <person name="Lindberg D.R."/>
            <person name="Seaver E.C."/>
            <person name="Weisblat D.A."/>
            <person name="Putnam N.H."/>
            <person name="Grigoriev I.V."/>
            <person name="Rokhsar D.S."/>
        </authorList>
    </citation>
    <scope>NUCLEOTIDE SEQUENCE</scope>
    <source>
        <strain evidence="3">I ESC-2004</strain>
    </source>
</reference>
<accession>R7T887</accession>
<protein>
    <submittedName>
        <fullName evidence="1 2">Uncharacterized protein</fullName>
    </submittedName>
</protein>
<dbReference type="EMBL" id="AMQN01014677">
    <property type="status" value="NOT_ANNOTATED_CDS"/>
    <property type="molecule type" value="Genomic_DNA"/>
</dbReference>
<dbReference type="OrthoDB" id="21449at2759"/>
<dbReference type="HOGENOM" id="CLU_1519301_0_0_1"/>
<sequence length="177" mass="20521">MTSLRELRMVDPDCVPYNSLPMHPILPGIQHLNLRFIILRLHLRDDDLIALSNAMSSWPNLQELIIYLATLLNIPSGDKRPLRSHVSETTIQRLFRAIARCQNLMELDLFEIQIQDSLVNDLCKMVDSLGQLNEFSLLYSYDDTLTKDGIDKLEAYLMQKQDEMIVMYASKRLPEDQ</sequence>
<dbReference type="EMBL" id="KB311158">
    <property type="protein sequence ID" value="ELT89825.1"/>
    <property type="molecule type" value="Genomic_DNA"/>
</dbReference>
<dbReference type="Proteomes" id="UP000014760">
    <property type="component" value="Unassembled WGS sequence"/>
</dbReference>
<evidence type="ECO:0000313" key="1">
    <source>
        <dbReference type="EMBL" id="ELT89825.1"/>
    </source>
</evidence>
<dbReference type="EnsemblMetazoa" id="CapteT188217">
    <property type="protein sequence ID" value="CapteP188217"/>
    <property type="gene ID" value="CapteG188217"/>
</dbReference>
<proteinExistence type="predicted"/>
<dbReference type="SUPFAM" id="SSF52047">
    <property type="entry name" value="RNI-like"/>
    <property type="match status" value="1"/>
</dbReference>
<dbReference type="AlphaFoldDB" id="R7T887"/>
<keyword evidence="3" id="KW-1185">Reference proteome</keyword>
<reference evidence="2" key="3">
    <citation type="submission" date="2015-06" db="UniProtKB">
        <authorList>
            <consortium name="EnsemblMetazoa"/>
        </authorList>
    </citation>
    <scope>IDENTIFICATION</scope>
</reference>
<evidence type="ECO:0000313" key="2">
    <source>
        <dbReference type="EnsemblMetazoa" id="CapteP188217"/>
    </source>
</evidence>
<dbReference type="Gene3D" id="3.80.10.10">
    <property type="entry name" value="Ribonuclease Inhibitor"/>
    <property type="match status" value="1"/>
</dbReference>
<evidence type="ECO:0000313" key="3">
    <source>
        <dbReference type="Proteomes" id="UP000014760"/>
    </source>
</evidence>
<reference evidence="1 3" key="2">
    <citation type="journal article" date="2013" name="Nature">
        <title>Insights into bilaterian evolution from three spiralian genomes.</title>
        <authorList>
            <person name="Simakov O."/>
            <person name="Marletaz F."/>
            <person name="Cho S.J."/>
            <person name="Edsinger-Gonzales E."/>
            <person name="Havlak P."/>
            <person name="Hellsten U."/>
            <person name="Kuo D.H."/>
            <person name="Larsson T."/>
            <person name="Lv J."/>
            <person name="Arendt D."/>
            <person name="Savage R."/>
            <person name="Osoegawa K."/>
            <person name="de Jong P."/>
            <person name="Grimwood J."/>
            <person name="Chapman J.A."/>
            <person name="Shapiro H."/>
            <person name="Aerts A."/>
            <person name="Otillar R.P."/>
            <person name="Terry A.Y."/>
            <person name="Boore J.L."/>
            <person name="Grigoriev I.V."/>
            <person name="Lindberg D.R."/>
            <person name="Seaver E.C."/>
            <person name="Weisblat D.A."/>
            <person name="Putnam N.H."/>
            <person name="Rokhsar D.S."/>
        </authorList>
    </citation>
    <scope>NUCLEOTIDE SEQUENCE</scope>
    <source>
        <strain evidence="1 3">I ESC-2004</strain>
    </source>
</reference>
<organism evidence="1">
    <name type="scientific">Capitella teleta</name>
    <name type="common">Polychaete worm</name>
    <dbReference type="NCBI Taxonomy" id="283909"/>
    <lineage>
        <taxon>Eukaryota</taxon>
        <taxon>Metazoa</taxon>
        <taxon>Spiralia</taxon>
        <taxon>Lophotrochozoa</taxon>
        <taxon>Annelida</taxon>
        <taxon>Polychaeta</taxon>
        <taxon>Sedentaria</taxon>
        <taxon>Scolecida</taxon>
        <taxon>Capitellidae</taxon>
        <taxon>Capitella</taxon>
    </lineage>
</organism>
<name>R7T887_CAPTE</name>
<dbReference type="InterPro" id="IPR032675">
    <property type="entry name" value="LRR_dom_sf"/>
</dbReference>